<dbReference type="InterPro" id="IPR028082">
    <property type="entry name" value="Peripla_BP_I"/>
</dbReference>
<evidence type="ECO:0000259" key="7">
    <source>
        <dbReference type="PROSITE" id="PS51468"/>
    </source>
</evidence>
<dbReference type="InterPro" id="IPR011500">
    <property type="entry name" value="GPCR_3_9-Cys_dom"/>
</dbReference>
<keyword evidence="4" id="KW-0472">Membrane</keyword>
<evidence type="ECO:0000256" key="3">
    <source>
        <dbReference type="ARBA" id="ARBA00022989"/>
    </source>
</evidence>
<dbReference type="InterPro" id="IPR009030">
    <property type="entry name" value="Growth_fac_rcpt_cys_sf"/>
</dbReference>
<dbReference type="Gene3D" id="3.40.50.2300">
    <property type="match status" value="2"/>
</dbReference>
<keyword evidence="3" id="KW-1133">Transmembrane helix</keyword>
<comment type="caution">
    <text evidence="8">The sequence shown here is derived from an EMBL/GenBank/DDBJ whole genome shotgun (WGS) entry which is preliminary data.</text>
</comment>
<dbReference type="Proteomes" id="UP000826234">
    <property type="component" value="Unassembled WGS sequence"/>
</dbReference>
<proteinExistence type="predicted"/>
<keyword evidence="2" id="KW-0812">Transmembrane</keyword>
<organism evidence="8 9">
    <name type="scientific">Phrynosoma platyrhinos</name>
    <name type="common">Desert horned lizard</name>
    <dbReference type="NCBI Taxonomy" id="52577"/>
    <lineage>
        <taxon>Eukaryota</taxon>
        <taxon>Metazoa</taxon>
        <taxon>Chordata</taxon>
        <taxon>Craniata</taxon>
        <taxon>Vertebrata</taxon>
        <taxon>Euteleostomi</taxon>
        <taxon>Lepidosauria</taxon>
        <taxon>Squamata</taxon>
        <taxon>Bifurcata</taxon>
        <taxon>Unidentata</taxon>
        <taxon>Episquamata</taxon>
        <taxon>Toxicofera</taxon>
        <taxon>Iguania</taxon>
        <taxon>Phrynosomatidae</taxon>
        <taxon>Phrynosomatinae</taxon>
        <taxon>Phrynosoma</taxon>
    </lineage>
</organism>
<feature type="domain" description="VIT" evidence="7">
    <location>
        <begin position="1"/>
        <end position="125"/>
    </location>
</feature>
<reference evidence="8 9" key="1">
    <citation type="journal article" date="2022" name="Gigascience">
        <title>A chromosome-level genome assembly and annotation of the desert horned lizard, Phrynosoma platyrhinos, provides insight into chromosomal rearrangements among reptiles.</title>
        <authorList>
            <person name="Koochekian N."/>
            <person name="Ascanio A."/>
            <person name="Farleigh K."/>
            <person name="Card D.C."/>
            <person name="Schield D.R."/>
            <person name="Castoe T.A."/>
            <person name="Jezkova T."/>
        </authorList>
    </citation>
    <scope>NUCLEOTIDE SEQUENCE [LARGE SCALE GENOMIC DNA]</scope>
    <source>
        <strain evidence="8">NK-2021</strain>
    </source>
</reference>
<dbReference type="SUPFAM" id="SSF57184">
    <property type="entry name" value="Growth factor receptor domain"/>
    <property type="match status" value="1"/>
</dbReference>
<dbReference type="InterPro" id="IPR002035">
    <property type="entry name" value="VWF_A"/>
</dbReference>
<evidence type="ECO:0000256" key="1">
    <source>
        <dbReference type="ARBA" id="ARBA00004141"/>
    </source>
</evidence>
<evidence type="ECO:0000256" key="6">
    <source>
        <dbReference type="ARBA" id="ARBA00023180"/>
    </source>
</evidence>
<dbReference type="InterPro" id="IPR013694">
    <property type="entry name" value="VIT"/>
</dbReference>
<name>A0ABQ7TA51_PHRPL</name>
<dbReference type="Pfam" id="PF13768">
    <property type="entry name" value="VWA_3"/>
    <property type="match status" value="1"/>
</dbReference>
<dbReference type="InterPro" id="IPR000337">
    <property type="entry name" value="GPCR_3"/>
</dbReference>
<dbReference type="Pfam" id="PF08487">
    <property type="entry name" value="VIT"/>
    <property type="match status" value="1"/>
</dbReference>
<dbReference type="PANTHER" id="PTHR45737">
    <property type="entry name" value="VON WILLEBRAND FACTOR A DOMAIN-CONTAINING PROTEIN 5A"/>
    <property type="match status" value="1"/>
</dbReference>
<dbReference type="SUPFAM" id="SSF53822">
    <property type="entry name" value="Periplasmic binding protein-like I"/>
    <property type="match status" value="2"/>
</dbReference>
<accession>A0ABQ7TA51</accession>
<keyword evidence="9" id="KW-1185">Reference proteome</keyword>
<dbReference type="Pfam" id="PF07562">
    <property type="entry name" value="NCD3G"/>
    <property type="match status" value="1"/>
</dbReference>
<dbReference type="PROSITE" id="PS51468">
    <property type="entry name" value="VIT"/>
    <property type="match status" value="1"/>
</dbReference>
<evidence type="ECO:0000313" key="9">
    <source>
        <dbReference type="Proteomes" id="UP000826234"/>
    </source>
</evidence>
<dbReference type="Gene3D" id="2.10.50.30">
    <property type="entry name" value="GPCR, family 3, nine cysteines domain"/>
    <property type="match status" value="1"/>
</dbReference>
<evidence type="ECO:0000313" key="8">
    <source>
        <dbReference type="EMBL" id="KAH0626605.1"/>
    </source>
</evidence>
<keyword evidence="6" id="KW-0325">Glycoprotein</keyword>
<sequence>MLPERKYPAKVPLQSISVDVVIKDFIANVAIELQYKNKGTVSLEVVVDVRLDKDVAVYAFEGIVDGKRVEAQIMEKGQVKQKVEEIWGKDATLFKWDPNDRDIFGCMLGSLPPDGEATLKLHFVQALAPAPGGATRFVLPVVPNPHYVPQASEDDSVMDSTPEVLEEQLSCPFSLSATLDSHHGISHVESNYTLAGLQYITEDHTTAQISLTEGHHFEQDVELLIYYEEEFHKPVALVEPGKPGADPGSLMRDPVLLLSLYSKISAPKPGLNATGEFLFLVECSNNMSYSTGRNPDSRSRIQSAKVPPGWTKMGHNGSSLELNNSCKRKSVKYTQWTMLDSVRRVMALKANLGEAEILQPLKAIYSQPCYEGYARQLFVFVHRETSDMDEVIAEVQTHSCSHRCFTFGIGEWATFHTLNGMAEAGHGSAEFIQETEKMQAKDLGLSEGSVVLQYSMQGWTFMERITFSLKLQENERFPLHCLAARTLLQELKGAHSMEEQRLALQTSLSSGVVCSQTAYIVVNTEPEKLFQVPIYFQNHFGFFQFGSFRIYEDLIEIIESASESLVLRLICLQNADGSWSPETCLLNILGLNEAETFGKMPVQLHHFLSRISFNNSVGDTVHFNENREIVAAFDWLMFSNGSMVRVKVGRLDLQAPPGQELTISKDQIVWHNIFNQVLPLSVCNDNCYPGYRRKKKEGEAFCCYDCTPCQEGTISIQKDMDACVTCPEDQYPNEDKTQCIPRVPGDLIIGAIVSQVAFFNDKVSFMREPSRTLTELTISVPKNYQHILALAFAVKEINKNPKILSNLSLGFHILNSYYTARMIYKATLSLFSTHNRFVPNFKCHKQNNLIALIGGCISEISANVAILSASYKAPQFLPCSSGGVSDYVGGADDVAVFRLFSRQ</sequence>
<evidence type="ECO:0000256" key="4">
    <source>
        <dbReference type="ARBA" id="ARBA00023136"/>
    </source>
</evidence>
<evidence type="ECO:0000256" key="5">
    <source>
        <dbReference type="ARBA" id="ARBA00023170"/>
    </source>
</evidence>
<dbReference type="PRINTS" id="PR00248">
    <property type="entry name" value="GPCRMGR"/>
</dbReference>
<evidence type="ECO:0000256" key="2">
    <source>
        <dbReference type="ARBA" id="ARBA00022692"/>
    </source>
</evidence>
<comment type="subcellular location">
    <subcellularLocation>
        <location evidence="1">Membrane</location>
        <topology evidence="1">Multi-pass membrane protein</topology>
    </subcellularLocation>
</comment>
<keyword evidence="5" id="KW-0675">Receptor</keyword>
<protein>
    <recommendedName>
        <fullName evidence="7">VIT domain-containing protein</fullName>
    </recommendedName>
</protein>
<dbReference type="SMART" id="SM00609">
    <property type="entry name" value="VIT"/>
    <property type="match status" value="1"/>
</dbReference>
<dbReference type="EMBL" id="JAIPUX010000521">
    <property type="protein sequence ID" value="KAH0626605.1"/>
    <property type="molecule type" value="Genomic_DNA"/>
</dbReference>
<dbReference type="InterPro" id="IPR038550">
    <property type="entry name" value="GPCR_3_9-Cys_sf"/>
</dbReference>
<gene>
    <name evidence="8" type="ORF">JD844_001685</name>
</gene>
<dbReference type="PANTHER" id="PTHR45737:SF6">
    <property type="entry name" value="VON WILLEBRAND FACTOR A DOMAIN-CONTAINING PROTEIN 5A"/>
    <property type="match status" value="1"/>
</dbReference>